<evidence type="ECO:0000256" key="1">
    <source>
        <dbReference type="SAM" id="Phobius"/>
    </source>
</evidence>
<dbReference type="InterPro" id="IPR036259">
    <property type="entry name" value="MFS_trans_sf"/>
</dbReference>
<dbReference type="PANTHER" id="PTHR45757">
    <property type="entry name" value="PROTEIN CBG23364-RELATED"/>
    <property type="match status" value="1"/>
</dbReference>
<dbReference type="PANTHER" id="PTHR45757:SF15">
    <property type="entry name" value="MFS DOMAIN-CONTAINING PROTEIN"/>
    <property type="match status" value="1"/>
</dbReference>
<dbReference type="GO" id="GO:0016020">
    <property type="term" value="C:membrane"/>
    <property type="evidence" value="ECO:0007669"/>
    <property type="project" value="TreeGrafter"/>
</dbReference>
<keyword evidence="1" id="KW-0472">Membrane</keyword>
<sequence length="150" mass="17246">MLLNWQYLTSKQRLDLTVYYKENSSKIKVEDYATALFFNMLFASLHFFVPVICSRTIQIVGGQHAHFALNLNMFIAGLIQILIPGGVEVMVPDNSREQWSVLFYIVAAIIVFTTSLYLFCTKFEAAEWSKEKKTNIDSESYSETLPKLKN</sequence>
<dbReference type="AlphaFoldDB" id="A0A1I7XLW2"/>
<dbReference type="WBParaSite" id="Hba_18294">
    <property type="protein sequence ID" value="Hba_18294"/>
    <property type="gene ID" value="Hba_18294"/>
</dbReference>
<evidence type="ECO:0000313" key="3">
    <source>
        <dbReference type="WBParaSite" id="Hba_18294"/>
    </source>
</evidence>
<feature type="transmembrane region" description="Helical" evidence="1">
    <location>
        <begin position="65"/>
        <end position="87"/>
    </location>
</feature>
<protein>
    <submittedName>
        <fullName evidence="3">MFS domain-containing protein</fullName>
    </submittedName>
</protein>
<keyword evidence="2" id="KW-1185">Reference proteome</keyword>
<feature type="transmembrane region" description="Helical" evidence="1">
    <location>
        <begin position="32"/>
        <end position="53"/>
    </location>
</feature>
<dbReference type="Proteomes" id="UP000095283">
    <property type="component" value="Unplaced"/>
</dbReference>
<keyword evidence="1" id="KW-0812">Transmembrane</keyword>
<feature type="transmembrane region" description="Helical" evidence="1">
    <location>
        <begin position="99"/>
        <end position="120"/>
    </location>
</feature>
<reference evidence="3" key="1">
    <citation type="submission" date="2016-11" db="UniProtKB">
        <authorList>
            <consortium name="WormBaseParasite"/>
        </authorList>
    </citation>
    <scope>IDENTIFICATION</scope>
</reference>
<dbReference type="SUPFAM" id="SSF103473">
    <property type="entry name" value="MFS general substrate transporter"/>
    <property type="match status" value="1"/>
</dbReference>
<organism evidence="2 3">
    <name type="scientific">Heterorhabditis bacteriophora</name>
    <name type="common">Entomopathogenic nematode worm</name>
    <dbReference type="NCBI Taxonomy" id="37862"/>
    <lineage>
        <taxon>Eukaryota</taxon>
        <taxon>Metazoa</taxon>
        <taxon>Ecdysozoa</taxon>
        <taxon>Nematoda</taxon>
        <taxon>Chromadorea</taxon>
        <taxon>Rhabditida</taxon>
        <taxon>Rhabditina</taxon>
        <taxon>Rhabditomorpha</taxon>
        <taxon>Strongyloidea</taxon>
        <taxon>Heterorhabditidae</taxon>
        <taxon>Heterorhabditis</taxon>
    </lineage>
</organism>
<proteinExistence type="predicted"/>
<keyword evidence="1" id="KW-1133">Transmembrane helix</keyword>
<name>A0A1I7XLW2_HETBA</name>
<evidence type="ECO:0000313" key="2">
    <source>
        <dbReference type="Proteomes" id="UP000095283"/>
    </source>
</evidence>
<accession>A0A1I7XLW2</accession>